<dbReference type="PROSITE" id="PS50011">
    <property type="entry name" value="PROTEIN_KINASE_DOM"/>
    <property type="match status" value="1"/>
</dbReference>
<dbReference type="EMBL" id="SHKR01000013">
    <property type="protein sequence ID" value="RZU13978.1"/>
    <property type="molecule type" value="Genomic_DNA"/>
</dbReference>
<keyword evidence="2 3" id="KW-0067">ATP-binding</keyword>
<feature type="binding site" evidence="3">
    <location>
        <position position="86"/>
    </location>
    <ligand>
        <name>ATP</name>
        <dbReference type="ChEBI" id="CHEBI:30616"/>
    </ligand>
</feature>
<dbReference type="RefSeq" id="WP_130446177.1">
    <property type="nucleotide sequence ID" value="NZ_SHKR01000013.1"/>
</dbReference>
<dbReference type="PANTHER" id="PTHR24361">
    <property type="entry name" value="MITOGEN-ACTIVATED KINASE KINASE KINASE"/>
    <property type="match status" value="1"/>
</dbReference>
<sequence>MLDAVHNVTGADFNYYREDDAFRTSCSSTQSENMHATDPTLSGMALGAVGATVADRYRLEKFLGRGGYGEVWRAHDTYRNHTIALKLLLNRDRRQAWYEASLLTALSSPHILAVNNADVAVDVPYLDTALAKCSLDAISQPIGVEPRLAIDWTRRALRGLDLCHRRGLLHRDVKPDNIFLTMEGDARLGDFGIAALMDAAGSAAPDGDPRIWAPEFYQGTRATVASDIYAAAVTLYALLAGRMPFNQTHQADLDAAIQTGDCPDIRDIAPHVSRALADKVRQGMALLPLERFTLASLFDSKLGGLPSRPRHIEPISAHQGHDRCWHIAGKGAAIYVCLTLLQGSAQANIETRRVNSGTRVTEHCAQIKATDIPIRLRRLFGALIR</sequence>
<dbReference type="InterPro" id="IPR053235">
    <property type="entry name" value="Ser_Thr_kinase"/>
</dbReference>
<keyword evidence="5" id="KW-0418">Kinase</keyword>
<name>A0A4Q7WV98_9ACTN</name>
<feature type="domain" description="Protein kinase" evidence="4">
    <location>
        <begin position="57"/>
        <end position="302"/>
    </location>
</feature>
<dbReference type="SUPFAM" id="SSF56112">
    <property type="entry name" value="Protein kinase-like (PK-like)"/>
    <property type="match status" value="1"/>
</dbReference>
<dbReference type="AlphaFoldDB" id="A0A4Q7WV98"/>
<dbReference type="InterPro" id="IPR000719">
    <property type="entry name" value="Prot_kinase_dom"/>
</dbReference>
<dbReference type="OrthoDB" id="9762169at2"/>
<evidence type="ECO:0000256" key="2">
    <source>
        <dbReference type="ARBA" id="ARBA00022840"/>
    </source>
</evidence>
<proteinExistence type="predicted"/>
<dbReference type="GO" id="GO:0005524">
    <property type="term" value="F:ATP binding"/>
    <property type="evidence" value="ECO:0007669"/>
    <property type="project" value="UniProtKB-UniRule"/>
</dbReference>
<dbReference type="Proteomes" id="UP000292027">
    <property type="component" value="Unassembled WGS sequence"/>
</dbReference>
<dbReference type="GO" id="GO:0004674">
    <property type="term" value="F:protein serine/threonine kinase activity"/>
    <property type="evidence" value="ECO:0007669"/>
    <property type="project" value="TreeGrafter"/>
</dbReference>
<evidence type="ECO:0000256" key="3">
    <source>
        <dbReference type="PROSITE-ProRule" id="PRU10141"/>
    </source>
</evidence>
<dbReference type="GO" id="GO:0005737">
    <property type="term" value="C:cytoplasm"/>
    <property type="evidence" value="ECO:0007669"/>
    <property type="project" value="TreeGrafter"/>
</dbReference>
<reference evidence="5 6" key="1">
    <citation type="journal article" date="2015" name="Stand. Genomic Sci.">
        <title>Genomic Encyclopedia of Bacterial and Archaeal Type Strains, Phase III: the genomes of soil and plant-associated and newly described type strains.</title>
        <authorList>
            <person name="Whitman W.B."/>
            <person name="Woyke T."/>
            <person name="Klenk H.P."/>
            <person name="Zhou Y."/>
            <person name="Lilburn T.G."/>
            <person name="Beck B.J."/>
            <person name="De Vos P."/>
            <person name="Vandamme P."/>
            <person name="Eisen J.A."/>
            <person name="Garrity G."/>
            <person name="Hugenholtz P."/>
            <person name="Kyrpides N.C."/>
        </authorList>
    </citation>
    <scope>NUCLEOTIDE SEQUENCE [LARGE SCALE GENOMIC DNA]</scope>
    <source>
        <strain evidence="5 6">VKM Ac-2540</strain>
    </source>
</reference>
<dbReference type="PROSITE" id="PS00108">
    <property type="entry name" value="PROTEIN_KINASE_ST"/>
    <property type="match status" value="1"/>
</dbReference>
<keyword evidence="5" id="KW-0808">Transferase</keyword>
<dbReference type="InterPro" id="IPR008271">
    <property type="entry name" value="Ser/Thr_kinase_AS"/>
</dbReference>
<dbReference type="Gene3D" id="3.30.200.20">
    <property type="entry name" value="Phosphorylase Kinase, domain 1"/>
    <property type="match status" value="1"/>
</dbReference>
<protein>
    <submittedName>
        <fullName evidence="5">Serine/threonine-protein kinase</fullName>
    </submittedName>
</protein>
<dbReference type="PROSITE" id="PS00107">
    <property type="entry name" value="PROTEIN_KINASE_ATP"/>
    <property type="match status" value="1"/>
</dbReference>
<accession>A0A4Q7WV98</accession>
<dbReference type="SMART" id="SM00220">
    <property type="entry name" value="S_TKc"/>
    <property type="match status" value="1"/>
</dbReference>
<keyword evidence="6" id="KW-1185">Reference proteome</keyword>
<keyword evidence="1 3" id="KW-0547">Nucleotide-binding</keyword>
<gene>
    <name evidence="5" type="ORF">EV645_4838</name>
</gene>
<dbReference type="Gene3D" id="1.10.510.10">
    <property type="entry name" value="Transferase(Phosphotransferase) domain 1"/>
    <property type="match status" value="1"/>
</dbReference>
<dbReference type="InterPro" id="IPR011009">
    <property type="entry name" value="Kinase-like_dom_sf"/>
</dbReference>
<dbReference type="InterPro" id="IPR017441">
    <property type="entry name" value="Protein_kinase_ATP_BS"/>
</dbReference>
<dbReference type="CDD" id="cd14014">
    <property type="entry name" value="STKc_PknB_like"/>
    <property type="match status" value="1"/>
</dbReference>
<evidence type="ECO:0000313" key="5">
    <source>
        <dbReference type="EMBL" id="RZU13978.1"/>
    </source>
</evidence>
<organism evidence="5 6">
    <name type="scientific">Kribbella rubisoli</name>
    <dbReference type="NCBI Taxonomy" id="3075929"/>
    <lineage>
        <taxon>Bacteria</taxon>
        <taxon>Bacillati</taxon>
        <taxon>Actinomycetota</taxon>
        <taxon>Actinomycetes</taxon>
        <taxon>Propionibacteriales</taxon>
        <taxon>Kribbellaceae</taxon>
        <taxon>Kribbella</taxon>
    </lineage>
</organism>
<comment type="caution">
    <text evidence="5">The sequence shown here is derived from an EMBL/GenBank/DDBJ whole genome shotgun (WGS) entry which is preliminary data.</text>
</comment>
<evidence type="ECO:0000313" key="6">
    <source>
        <dbReference type="Proteomes" id="UP000292027"/>
    </source>
</evidence>
<dbReference type="Pfam" id="PF00069">
    <property type="entry name" value="Pkinase"/>
    <property type="match status" value="1"/>
</dbReference>
<evidence type="ECO:0000256" key="1">
    <source>
        <dbReference type="ARBA" id="ARBA00022741"/>
    </source>
</evidence>
<evidence type="ECO:0000259" key="4">
    <source>
        <dbReference type="PROSITE" id="PS50011"/>
    </source>
</evidence>